<evidence type="ECO:0000313" key="11">
    <source>
        <dbReference type="EnsemblMetazoa" id="XP_022673244"/>
    </source>
</evidence>
<evidence type="ECO:0000313" key="12">
    <source>
        <dbReference type="Proteomes" id="UP000594260"/>
    </source>
</evidence>
<proteinExistence type="inferred from homology"/>
<feature type="transmembrane region" description="Helical" evidence="10">
    <location>
        <begin position="49"/>
        <end position="67"/>
    </location>
</feature>
<dbReference type="GeneID" id="111255492"/>
<feature type="transmembrane region" description="Helical" evidence="10">
    <location>
        <begin position="250"/>
        <end position="273"/>
    </location>
</feature>
<keyword evidence="4 10" id="KW-0812">Transmembrane</keyword>
<dbReference type="OMA" id="FIHCTIP"/>
<dbReference type="RefSeq" id="XP_022673245.1">
    <property type="nucleotide sequence ID" value="XM_022817510.1"/>
</dbReference>
<feature type="transmembrane region" description="Helical" evidence="10">
    <location>
        <begin position="79"/>
        <end position="99"/>
    </location>
</feature>
<feature type="transmembrane region" description="Helical" evidence="10">
    <location>
        <begin position="222"/>
        <end position="244"/>
    </location>
</feature>
<evidence type="ECO:0000256" key="8">
    <source>
        <dbReference type="ARBA" id="ARBA00023136"/>
    </source>
</evidence>
<protein>
    <recommendedName>
        <fullName evidence="10">Elongation of very long chain fatty acids protein</fullName>
        <ecNumber evidence="10">2.3.1.199</ecNumber>
    </recommendedName>
    <alternativeName>
        <fullName evidence="10">Very-long-chain 3-oxoacyl-CoA synthase</fullName>
    </alternativeName>
</protein>
<dbReference type="GO" id="GO:0009922">
    <property type="term" value="F:fatty acid elongase activity"/>
    <property type="evidence" value="ECO:0007669"/>
    <property type="project" value="UniProtKB-EC"/>
</dbReference>
<dbReference type="EnsemblMetazoa" id="XM_022817512">
    <property type="protein sequence ID" value="XP_022673247"/>
    <property type="gene ID" value="LOC111255492"/>
</dbReference>
<dbReference type="RefSeq" id="XP_022673247.1">
    <property type="nucleotide sequence ID" value="XM_022817512.1"/>
</dbReference>
<evidence type="ECO:0000256" key="1">
    <source>
        <dbReference type="ARBA" id="ARBA00004141"/>
    </source>
</evidence>
<dbReference type="EnsemblMetazoa" id="XM_022817514">
    <property type="protein sequence ID" value="XP_022673249"/>
    <property type="gene ID" value="LOC111255492"/>
</dbReference>
<keyword evidence="3 10" id="KW-0808">Transferase</keyword>
<dbReference type="EnsemblMetazoa" id="XM_022817509">
    <property type="protein sequence ID" value="XP_022673244"/>
    <property type="gene ID" value="LOC111255492"/>
</dbReference>
<keyword evidence="9 10" id="KW-0275">Fatty acid biosynthesis</keyword>
<dbReference type="GO" id="GO:0034626">
    <property type="term" value="P:fatty acid elongation, polyunsaturated fatty acid"/>
    <property type="evidence" value="ECO:0007669"/>
    <property type="project" value="TreeGrafter"/>
</dbReference>
<feature type="transmembrane region" description="Helical" evidence="10">
    <location>
        <begin position="188"/>
        <end position="210"/>
    </location>
</feature>
<dbReference type="EC" id="2.3.1.199" evidence="10"/>
<evidence type="ECO:0000256" key="6">
    <source>
        <dbReference type="ARBA" id="ARBA00022989"/>
    </source>
</evidence>
<dbReference type="RefSeq" id="XP_022673250.1">
    <property type="nucleotide sequence ID" value="XM_022817515.1"/>
</dbReference>
<dbReference type="GO" id="GO:0034625">
    <property type="term" value="P:fatty acid elongation, monounsaturated fatty acid"/>
    <property type="evidence" value="ECO:0007669"/>
    <property type="project" value="TreeGrafter"/>
</dbReference>
<dbReference type="Pfam" id="PF01151">
    <property type="entry name" value="ELO"/>
    <property type="match status" value="1"/>
</dbReference>
<evidence type="ECO:0000256" key="10">
    <source>
        <dbReference type="RuleBase" id="RU361115"/>
    </source>
</evidence>
<feature type="transmembrane region" description="Helical" evidence="10">
    <location>
        <begin position="133"/>
        <end position="152"/>
    </location>
</feature>
<evidence type="ECO:0000256" key="5">
    <source>
        <dbReference type="ARBA" id="ARBA00022832"/>
    </source>
</evidence>
<evidence type="ECO:0000256" key="9">
    <source>
        <dbReference type="ARBA" id="ARBA00023160"/>
    </source>
</evidence>
<dbReference type="KEGG" id="vde:111255492"/>
<keyword evidence="8 10" id="KW-0472">Membrane</keyword>
<keyword evidence="5 10" id="KW-0276">Fatty acid metabolism</keyword>
<evidence type="ECO:0000256" key="2">
    <source>
        <dbReference type="ARBA" id="ARBA00022516"/>
    </source>
</evidence>
<keyword evidence="2 10" id="KW-0444">Lipid biosynthesis</keyword>
<dbReference type="RefSeq" id="XP_022673249.1">
    <property type="nucleotide sequence ID" value="XM_022817514.1"/>
</dbReference>
<feature type="transmembrane region" description="Helical" evidence="10">
    <location>
        <begin position="164"/>
        <end position="182"/>
    </location>
</feature>
<comment type="catalytic activity">
    <reaction evidence="10">
        <text>a very-long-chain acyl-CoA + malonyl-CoA + H(+) = a very-long-chain 3-oxoacyl-CoA + CO2 + CoA</text>
        <dbReference type="Rhea" id="RHEA:32727"/>
        <dbReference type="ChEBI" id="CHEBI:15378"/>
        <dbReference type="ChEBI" id="CHEBI:16526"/>
        <dbReference type="ChEBI" id="CHEBI:57287"/>
        <dbReference type="ChEBI" id="CHEBI:57384"/>
        <dbReference type="ChEBI" id="CHEBI:90725"/>
        <dbReference type="ChEBI" id="CHEBI:90736"/>
        <dbReference type="EC" id="2.3.1.199"/>
    </reaction>
</comment>
<dbReference type="EnsemblMetazoa" id="XM_022817510">
    <property type="protein sequence ID" value="XP_022673245"/>
    <property type="gene ID" value="LOC111255492"/>
</dbReference>
<dbReference type="InParanoid" id="A0A7M7L351"/>
<comment type="similarity">
    <text evidence="10">Belongs to the ELO family.</text>
</comment>
<dbReference type="OrthoDB" id="434092at2759"/>
<dbReference type="AlphaFoldDB" id="A0A7M7L351"/>
<organism evidence="11 12">
    <name type="scientific">Varroa destructor</name>
    <name type="common">Honeybee mite</name>
    <dbReference type="NCBI Taxonomy" id="109461"/>
    <lineage>
        <taxon>Eukaryota</taxon>
        <taxon>Metazoa</taxon>
        <taxon>Ecdysozoa</taxon>
        <taxon>Arthropoda</taxon>
        <taxon>Chelicerata</taxon>
        <taxon>Arachnida</taxon>
        <taxon>Acari</taxon>
        <taxon>Parasitiformes</taxon>
        <taxon>Mesostigmata</taxon>
        <taxon>Gamasina</taxon>
        <taxon>Dermanyssoidea</taxon>
        <taxon>Varroidae</taxon>
        <taxon>Varroa</taxon>
    </lineage>
</organism>
<dbReference type="Proteomes" id="UP000594260">
    <property type="component" value="Unplaced"/>
</dbReference>
<keyword evidence="6 10" id="KW-1133">Transmembrane helix</keyword>
<dbReference type="GO" id="GO:0005789">
    <property type="term" value="C:endoplasmic reticulum membrane"/>
    <property type="evidence" value="ECO:0007669"/>
    <property type="project" value="TreeGrafter"/>
</dbReference>
<reference evidence="11" key="1">
    <citation type="submission" date="2021-01" db="UniProtKB">
        <authorList>
            <consortium name="EnsemblMetazoa"/>
        </authorList>
    </citation>
    <scope>IDENTIFICATION</scope>
</reference>
<dbReference type="FunCoup" id="A0A7M7L351">
    <property type="interactions" value="1"/>
</dbReference>
<keyword evidence="7 10" id="KW-0443">Lipid metabolism</keyword>
<dbReference type="GO" id="GO:0019367">
    <property type="term" value="P:fatty acid elongation, saturated fatty acid"/>
    <property type="evidence" value="ECO:0007669"/>
    <property type="project" value="TreeGrafter"/>
</dbReference>
<dbReference type="PANTHER" id="PTHR11157">
    <property type="entry name" value="FATTY ACID ACYL TRANSFERASE-RELATED"/>
    <property type="match status" value="1"/>
</dbReference>
<dbReference type="GO" id="GO:0042761">
    <property type="term" value="P:very long-chain fatty acid biosynthetic process"/>
    <property type="evidence" value="ECO:0007669"/>
    <property type="project" value="TreeGrafter"/>
</dbReference>
<dbReference type="InterPro" id="IPR002076">
    <property type="entry name" value="ELO_fam"/>
</dbReference>
<dbReference type="RefSeq" id="XP_022673244.1">
    <property type="nucleotide sequence ID" value="XM_022817509.1"/>
</dbReference>
<evidence type="ECO:0000256" key="4">
    <source>
        <dbReference type="ARBA" id="ARBA00022692"/>
    </source>
</evidence>
<keyword evidence="12" id="KW-1185">Reference proteome</keyword>
<name>A0A7M7L351_VARDE</name>
<accession>A0A7M7L351</accession>
<evidence type="ECO:0000256" key="3">
    <source>
        <dbReference type="ARBA" id="ARBA00022679"/>
    </source>
</evidence>
<sequence length="301" mass="34532">MSSPEKRTTHAPANVVMGTYATSRSPDQGVRIAYDKEILRNGWLLVDTWVPALILCSAYVSTVKVFLPRYMKDRPPLDIMSFIRAFNLFQVLANFWFAIQVGRRTYFGGSFSWLCQGVMGRDDPVTLDLLRLLYVYIWVRVVDLLDTVFFGLRHKWTHVSTLNVSHHCIVLLFGVYGVRHGADSHMTLVVLVNQCVHVIMFTYYFFASFGDRFRKYLTWKRYLTGIQLAQFFVLGVHSVLPLVFPCPGLPAMHSIVAISSMTFFFIMFARFYVQTYGGVKQELSKIPVSFGCKLLVENKSL</sequence>
<dbReference type="RefSeq" id="XP_022673246.1">
    <property type="nucleotide sequence ID" value="XM_022817511.1"/>
</dbReference>
<dbReference type="PANTHER" id="PTHR11157:SF69">
    <property type="entry name" value="ELONGATION OF VERY LONG CHAIN FATTY ACIDS PROTEIN 7"/>
    <property type="match status" value="1"/>
</dbReference>
<dbReference type="GO" id="GO:0030148">
    <property type="term" value="P:sphingolipid biosynthetic process"/>
    <property type="evidence" value="ECO:0007669"/>
    <property type="project" value="TreeGrafter"/>
</dbReference>
<evidence type="ECO:0000256" key="7">
    <source>
        <dbReference type="ARBA" id="ARBA00023098"/>
    </source>
</evidence>
<dbReference type="EnsemblMetazoa" id="XM_022817515">
    <property type="protein sequence ID" value="XP_022673250"/>
    <property type="gene ID" value="LOC111255492"/>
</dbReference>
<comment type="subcellular location">
    <subcellularLocation>
        <location evidence="1">Membrane</location>
        <topology evidence="1">Multi-pass membrane protein</topology>
    </subcellularLocation>
</comment>
<dbReference type="EnsemblMetazoa" id="XM_022817511">
    <property type="protein sequence ID" value="XP_022673246"/>
    <property type="gene ID" value="LOC111255492"/>
</dbReference>